<evidence type="ECO:0000313" key="9">
    <source>
        <dbReference type="Proteomes" id="UP000321058"/>
    </source>
</evidence>
<dbReference type="InterPro" id="IPR013786">
    <property type="entry name" value="AcylCoA_DH/ox_N"/>
</dbReference>
<dbReference type="InterPro" id="IPR036250">
    <property type="entry name" value="AcylCo_DH-like_C"/>
</dbReference>
<dbReference type="RefSeq" id="WP_147155878.1">
    <property type="nucleotide sequence ID" value="NZ_BKAJ01000168.1"/>
</dbReference>
<evidence type="ECO:0000313" key="8">
    <source>
        <dbReference type="EMBL" id="GEP60535.1"/>
    </source>
</evidence>
<sequence>MNFALSEDHLMLRQSARTFLEKEISLARVLVPGATVADADYEANWSKIAAMGWPGLVIDEAYDGLGLSCIDLAMILGEMARTLAPSPFLGTLFGAWAVQKGGSEAQKKALLPAVAAGSTKLALAVADASGAVDPPSHEATARKRGQSWGLTGAKSFVIDAAAADWLVVAAQEEGGNRAFFLLEANQPGVQVDLLPWRDVTRQVADVRLKDAVGERLAADDATLWPWLRDRVLFALATESAAGTQRVMEMTVDYAKERMAFGRPIGSYQAIKHSLADMLGQVECSNAATLYAAWALSENHARGSLAAAMAKAYTSDAYMAVSQRSIQIFGAIGFTWEMVNHLYFKRARANAELFGSARAQRARVIDMVERKAA</sequence>
<dbReference type="Gene3D" id="1.10.540.10">
    <property type="entry name" value="Acyl-CoA dehydrogenase/oxidase, N-terminal domain"/>
    <property type="match status" value="1"/>
</dbReference>
<keyword evidence="3" id="KW-0285">Flavoprotein</keyword>
<dbReference type="Pfam" id="PF00441">
    <property type="entry name" value="Acyl-CoA_dh_1"/>
    <property type="match status" value="1"/>
</dbReference>
<reference evidence="8 9" key="1">
    <citation type="submission" date="2019-07" db="EMBL/GenBank/DDBJ databases">
        <title>Whole genome shotgun sequence of Reyranella soli NBRC 108950.</title>
        <authorList>
            <person name="Hosoyama A."/>
            <person name="Uohara A."/>
            <person name="Ohji S."/>
            <person name="Ichikawa N."/>
        </authorList>
    </citation>
    <scope>NUCLEOTIDE SEQUENCE [LARGE SCALE GENOMIC DNA]</scope>
    <source>
        <strain evidence="8 9">NBRC 108950</strain>
    </source>
</reference>
<dbReference type="CDD" id="cd00567">
    <property type="entry name" value="ACAD"/>
    <property type="match status" value="1"/>
</dbReference>
<evidence type="ECO:0000256" key="3">
    <source>
        <dbReference type="ARBA" id="ARBA00022630"/>
    </source>
</evidence>
<comment type="cofactor">
    <cofactor evidence="1">
        <name>FAD</name>
        <dbReference type="ChEBI" id="CHEBI:57692"/>
    </cofactor>
</comment>
<dbReference type="GO" id="GO:0050660">
    <property type="term" value="F:flavin adenine dinucleotide binding"/>
    <property type="evidence" value="ECO:0007669"/>
    <property type="project" value="InterPro"/>
</dbReference>
<evidence type="ECO:0000259" key="6">
    <source>
        <dbReference type="Pfam" id="PF00441"/>
    </source>
</evidence>
<accession>A0A512NNL3</accession>
<keyword evidence="4" id="KW-0274">FAD</keyword>
<protein>
    <submittedName>
        <fullName evidence="8">Acyl-CoA dehydrogenase</fullName>
    </submittedName>
</protein>
<dbReference type="GO" id="GO:0003995">
    <property type="term" value="F:acyl-CoA dehydrogenase activity"/>
    <property type="evidence" value="ECO:0007669"/>
    <property type="project" value="TreeGrafter"/>
</dbReference>
<dbReference type="SUPFAM" id="SSF47203">
    <property type="entry name" value="Acyl-CoA dehydrogenase C-terminal domain-like"/>
    <property type="match status" value="1"/>
</dbReference>
<evidence type="ECO:0000259" key="7">
    <source>
        <dbReference type="Pfam" id="PF02771"/>
    </source>
</evidence>
<dbReference type="PANTHER" id="PTHR43884">
    <property type="entry name" value="ACYL-COA DEHYDROGENASE"/>
    <property type="match status" value="1"/>
</dbReference>
<keyword evidence="5" id="KW-0560">Oxidoreductase</keyword>
<comment type="caution">
    <text evidence="8">The sequence shown here is derived from an EMBL/GenBank/DDBJ whole genome shotgun (WGS) entry which is preliminary data.</text>
</comment>
<dbReference type="Proteomes" id="UP000321058">
    <property type="component" value="Unassembled WGS sequence"/>
</dbReference>
<dbReference type="AlphaFoldDB" id="A0A512NNL3"/>
<dbReference type="Gene3D" id="2.40.110.10">
    <property type="entry name" value="Butyryl-CoA Dehydrogenase, subunit A, domain 2"/>
    <property type="match status" value="1"/>
</dbReference>
<dbReference type="Gene3D" id="1.20.140.10">
    <property type="entry name" value="Butyryl-CoA Dehydrogenase, subunit A, domain 3"/>
    <property type="match status" value="1"/>
</dbReference>
<dbReference type="InterPro" id="IPR046373">
    <property type="entry name" value="Acyl-CoA_Oxase/DH_mid-dom_sf"/>
</dbReference>
<evidence type="ECO:0000256" key="1">
    <source>
        <dbReference type="ARBA" id="ARBA00001974"/>
    </source>
</evidence>
<dbReference type="OrthoDB" id="7328575at2"/>
<dbReference type="EMBL" id="BKAJ01000168">
    <property type="protein sequence ID" value="GEP60535.1"/>
    <property type="molecule type" value="Genomic_DNA"/>
</dbReference>
<dbReference type="InterPro" id="IPR009075">
    <property type="entry name" value="AcylCo_DH/oxidase_C"/>
</dbReference>
<feature type="domain" description="Acyl-CoA dehydrogenase/oxidase N-terminal" evidence="7">
    <location>
        <begin position="6"/>
        <end position="117"/>
    </location>
</feature>
<evidence type="ECO:0000256" key="5">
    <source>
        <dbReference type="ARBA" id="ARBA00023002"/>
    </source>
</evidence>
<feature type="domain" description="Acyl-CoA dehydrogenase/oxidase C-terminal" evidence="6">
    <location>
        <begin position="234"/>
        <end position="363"/>
    </location>
</feature>
<keyword evidence="9" id="KW-1185">Reference proteome</keyword>
<proteinExistence type="inferred from homology"/>
<evidence type="ECO:0000256" key="2">
    <source>
        <dbReference type="ARBA" id="ARBA00009347"/>
    </source>
</evidence>
<dbReference type="InterPro" id="IPR037069">
    <property type="entry name" value="AcylCoA_DH/ox_N_sf"/>
</dbReference>
<dbReference type="SUPFAM" id="SSF56645">
    <property type="entry name" value="Acyl-CoA dehydrogenase NM domain-like"/>
    <property type="match status" value="1"/>
</dbReference>
<name>A0A512NNL3_9HYPH</name>
<gene>
    <name evidence="8" type="primary">acd_4</name>
    <name evidence="8" type="ORF">RSO01_77010</name>
</gene>
<comment type="similarity">
    <text evidence="2">Belongs to the acyl-CoA dehydrogenase family.</text>
</comment>
<organism evidence="8 9">
    <name type="scientific">Reyranella soli</name>
    <dbReference type="NCBI Taxonomy" id="1230389"/>
    <lineage>
        <taxon>Bacteria</taxon>
        <taxon>Pseudomonadati</taxon>
        <taxon>Pseudomonadota</taxon>
        <taxon>Alphaproteobacteria</taxon>
        <taxon>Hyphomicrobiales</taxon>
        <taxon>Reyranellaceae</taxon>
        <taxon>Reyranella</taxon>
    </lineage>
</organism>
<dbReference type="InterPro" id="IPR009100">
    <property type="entry name" value="AcylCoA_DH/oxidase_NM_dom_sf"/>
</dbReference>
<evidence type="ECO:0000256" key="4">
    <source>
        <dbReference type="ARBA" id="ARBA00022827"/>
    </source>
</evidence>
<dbReference type="Pfam" id="PF02771">
    <property type="entry name" value="Acyl-CoA_dh_N"/>
    <property type="match status" value="1"/>
</dbReference>
<dbReference type="PANTHER" id="PTHR43884:SF20">
    <property type="entry name" value="ACYL-COA DEHYDROGENASE FADE28"/>
    <property type="match status" value="1"/>
</dbReference>